<feature type="domain" description="Aminotransferase class I/classII large" evidence="6">
    <location>
        <begin position="94"/>
        <end position="363"/>
    </location>
</feature>
<sequence length="397" mass="44507">MKFLPGHKNNNLTELEVFGLSAKYNLADGHSYISAKEHFGSVLSELPELWGSAVEMPIPEMEVLFKNKFAEYFALDGLRRHSHFSVCPTASNSIDIVGAWARSKNYKVGLVEPTFDNLAQLLRRREVALEAIPEKVVVDPALLEDLVRDRRLDALFLVNPNNPTGVALDAIAMSNVIDLCHRHDVILILDTSFRFCHQTNIDEYALLSDKGVSFIVLEDTGKQWPTLDTKASLLSYSEDLAADIRNIYEEIYLCCSNFSLRVIVAFIDETLKKGGLSYMHSIVMKNIEIARSELENALVAIETVGPSSIMTVMWLNIEKTGLSDLELTDYLAKCDVAVLPGRYFYWNSHQVAGHNRIRIALMKPDGQFLSSILRLKQALIELALISACKNKCLAEVL</sequence>
<keyword evidence="3 7" id="KW-0032">Aminotransferase</keyword>
<evidence type="ECO:0000259" key="6">
    <source>
        <dbReference type="Pfam" id="PF00155"/>
    </source>
</evidence>
<dbReference type="InterPro" id="IPR015424">
    <property type="entry name" value="PyrdxlP-dep_Trfase"/>
</dbReference>
<evidence type="ECO:0000256" key="5">
    <source>
        <dbReference type="ARBA" id="ARBA00022898"/>
    </source>
</evidence>
<name>A0A4P7PBU8_9PSED</name>
<dbReference type="GO" id="GO:0006520">
    <property type="term" value="P:amino acid metabolic process"/>
    <property type="evidence" value="ECO:0007669"/>
    <property type="project" value="InterPro"/>
</dbReference>
<evidence type="ECO:0000256" key="2">
    <source>
        <dbReference type="ARBA" id="ARBA00007441"/>
    </source>
</evidence>
<gene>
    <name evidence="7" type="ORF">EPZ47_01850</name>
</gene>
<dbReference type="Pfam" id="PF00155">
    <property type="entry name" value="Aminotran_1_2"/>
    <property type="match status" value="1"/>
</dbReference>
<dbReference type="GO" id="GO:0030170">
    <property type="term" value="F:pyridoxal phosphate binding"/>
    <property type="evidence" value="ECO:0007669"/>
    <property type="project" value="InterPro"/>
</dbReference>
<dbReference type="Gene3D" id="3.90.1150.10">
    <property type="entry name" value="Aspartate Aminotransferase, domain 1"/>
    <property type="match status" value="1"/>
</dbReference>
<dbReference type="InterPro" id="IPR004839">
    <property type="entry name" value="Aminotransferase_I/II_large"/>
</dbReference>
<proteinExistence type="inferred from homology"/>
<dbReference type="SUPFAM" id="SSF53383">
    <property type="entry name" value="PLP-dependent transferases"/>
    <property type="match status" value="1"/>
</dbReference>
<dbReference type="RefSeq" id="WP_135843276.1">
    <property type="nucleotide sequence ID" value="NZ_CP035088.1"/>
</dbReference>
<dbReference type="Gene3D" id="3.40.640.10">
    <property type="entry name" value="Type I PLP-dependent aspartate aminotransferase-like (Major domain)"/>
    <property type="match status" value="1"/>
</dbReference>
<evidence type="ECO:0000256" key="3">
    <source>
        <dbReference type="ARBA" id="ARBA00022576"/>
    </source>
</evidence>
<dbReference type="PANTHER" id="PTHR46383:SF1">
    <property type="entry name" value="ASPARTATE AMINOTRANSFERASE"/>
    <property type="match status" value="1"/>
</dbReference>
<dbReference type="InterPro" id="IPR050596">
    <property type="entry name" value="AspAT/PAT-like"/>
</dbReference>
<dbReference type="InterPro" id="IPR015421">
    <property type="entry name" value="PyrdxlP-dep_Trfase_major"/>
</dbReference>
<comment type="similarity">
    <text evidence="2">Belongs to the class-I pyridoxal-phosphate-dependent aminotransferase family.</text>
</comment>
<dbReference type="GO" id="GO:0008483">
    <property type="term" value="F:transaminase activity"/>
    <property type="evidence" value="ECO:0007669"/>
    <property type="project" value="UniProtKB-KW"/>
</dbReference>
<organism evidence="7 8">
    <name type="scientific">Pseudomonas viciae</name>
    <dbReference type="NCBI Taxonomy" id="2505979"/>
    <lineage>
        <taxon>Bacteria</taxon>
        <taxon>Pseudomonadati</taxon>
        <taxon>Pseudomonadota</taxon>
        <taxon>Gammaproteobacteria</taxon>
        <taxon>Pseudomonadales</taxon>
        <taxon>Pseudomonadaceae</taxon>
        <taxon>Pseudomonas</taxon>
    </lineage>
</organism>
<dbReference type="KEGG" id="pvk:EPZ47_01850"/>
<evidence type="ECO:0000313" key="8">
    <source>
        <dbReference type="Proteomes" id="UP000296468"/>
    </source>
</evidence>
<evidence type="ECO:0000313" key="7">
    <source>
        <dbReference type="EMBL" id="QBZ87502.1"/>
    </source>
</evidence>
<dbReference type="AlphaFoldDB" id="A0A4P7PBU8"/>
<dbReference type="PANTHER" id="PTHR46383">
    <property type="entry name" value="ASPARTATE AMINOTRANSFERASE"/>
    <property type="match status" value="1"/>
</dbReference>
<dbReference type="Proteomes" id="UP000296468">
    <property type="component" value="Chromosome"/>
</dbReference>
<evidence type="ECO:0000256" key="4">
    <source>
        <dbReference type="ARBA" id="ARBA00022679"/>
    </source>
</evidence>
<comment type="cofactor">
    <cofactor evidence="1">
        <name>pyridoxal 5'-phosphate</name>
        <dbReference type="ChEBI" id="CHEBI:597326"/>
    </cofactor>
</comment>
<keyword evidence="5" id="KW-0663">Pyridoxal phosphate</keyword>
<protein>
    <submittedName>
        <fullName evidence="7">Aminotransferase class I/II-fold pyridoxal phosphate-dependent enzyme</fullName>
    </submittedName>
</protein>
<keyword evidence="4 7" id="KW-0808">Transferase</keyword>
<accession>A0A4P7PBU8</accession>
<reference evidence="7 8" key="1">
    <citation type="journal article" date="2019" name="Front. Microbiol.">
        <title>In silico and Genetic Analyses of Cyclic Lipopeptide Synthetic Gene Clusters in Pseudomonas sp. 11K1.</title>
        <authorList>
            <person name="Zhao H."/>
            <person name="Liu Y.P."/>
            <person name="Zhang L.Q."/>
        </authorList>
    </citation>
    <scope>NUCLEOTIDE SEQUENCE [LARGE SCALE GENOMIC DNA]</scope>
    <source>
        <strain evidence="7 8">11K1</strain>
    </source>
</reference>
<dbReference type="InterPro" id="IPR015422">
    <property type="entry name" value="PyrdxlP-dep_Trfase_small"/>
</dbReference>
<dbReference type="OrthoDB" id="3861823at2"/>
<evidence type="ECO:0000256" key="1">
    <source>
        <dbReference type="ARBA" id="ARBA00001933"/>
    </source>
</evidence>
<dbReference type="EMBL" id="CP035088">
    <property type="protein sequence ID" value="QBZ87502.1"/>
    <property type="molecule type" value="Genomic_DNA"/>
</dbReference>